<dbReference type="AlphaFoldDB" id="A0A0A9ADC8"/>
<protein>
    <submittedName>
        <fullName evidence="1">Uncharacterized protein</fullName>
    </submittedName>
</protein>
<proteinExistence type="predicted"/>
<reference evidence="1" key="2">
    <citation type="journal article" date="2015" name="Data Brief">
        <title>Shoot transcriptome of the giant reed, Arundo donax.</title>
        <authorList>
            <person name="Barrero R.A."/>
            <person name="Guerrero F.D."/>
            <person name="Moolhuijzen P."/>
            <person name="Goolsby J.A."/>
            <person name="Tidwell J."/>
            <person name="Bellgard S.E."/>
            <person name="Bellgard M.I."/>
        </authorList>
    </citation>
    <scope>NUCLEOTIDE SEQUENCE</scope>
    <source>
        <tissue evidence="1">Shoot tissue taken approximately 20 cm above the soil surface</tissue>
    </source>
</reference>
<evidence type="ECO:0000313" key="1">
    <source>
        <dbReference type="EMBL" id="JAD46995.1"/>
    </source>
</evidence>
<organism evidence="1">
    <name type="scientific">Arundo donax</name>
    <name type="common">Giant reed</name>
    <name type="synonym">Donax arundinaceus</name>
    <dbReference type="NCBI Taxonomy" id="35708"/>
    <lineage>
        <taxon>Eukaryota</taxon>
        <taxon>Viridiplantae</taxon>
        <taxon>Streptophyta</taxon>
        <taxon>Embryophyta</taxon>
        <taxon>Tracheophyta</taxon>
        <taxon>Spermatophyta</taxon>
        <taxon>Magnoliopsida</taxon>
        <taxon>Liliopsida</taxon>
        <taxon>Poales</taxon>
        <taxon>Poaceae</taxon>
        <taxon>PACMAD clade</taxon>
        <taxon>Arundinoideae</taxon>
        <taxon>Arundineae</taxon>
        <taxon>Arundo</taxon>
    </lineage>
</organism>
<sequence length="31" mass="3584">MYAWKIILWHRCHVAPGLDSSHVASYISWVG</sequence>
<name>A0A0A9ADC8_ARUDO</name>
<dbReference type="EMBL" id="GBRH01250900">
    <property type="protein sequence ID" value="JAD46995.1"/>
    <property type="molecule type" value="Transcribed_RNA"/>
</dbReference>
<reference evidence="1" key="1">
    <citation type="submission" date="2014-09" db="EMBL/GenBank/DDBJ databases">
        <authorList>
            <person name="Magalhaes I.L.F."/>
            <person name="Oliveira U."/>
            <person name="Santos F.R."/>
            <person name="Vidigal T.H.D.A."/>
            <person name="Brescovit A.D."/>
            <person name="Santos A.J."/>
        </authorList>
    </citation>
    <scope>NUCLEOTIDE SEQUENCE</scope>
    <source>
        <tissue evidence="1">Shoot tissue taken approximately 20 cm above the soil surface</tissue>
    </source>
</reference>
<accession>A0A0A9ADC8</accession>